<name>A0A096XL98_VIBCL</name>
<dbReference type="Gene3D" id="3.30.565.10">
    <property type="entry name" value="Histidine kinase-like ATPase, C-terminal domain"/>
    <property type="match status" value="1"/>
</dbReference>
<dbReference type="Pfam" id="PF13589">
    <property type="entry name" value="HATPase_c_3"/>
    <property type="match status" value="1"/>
</dbReference>
<reference evidence="1" key="1">
    <citation type="journal article" date="2014" name="Environ. Microbiol.">
        <title>A genomic island integrated into recA of Vibrio cholerae contains a divergent recA and provides multi-pathway protection from DNA damage.</title>
        <authorList>
            <person name="Rapa R.A."/>
            <person name="Islam A."/>
            <person name="Monahan L.G."/>
            <person name="Mutreja A."/>
            <person name="Thomson N."/>
            <person name="Charles I.G."/>
            <person name="Stokes H.W."/>
            <person name="Labbate M."/>
        </authorList>
    </citation>
    <scope>NUCLEOTIDE SEQUENCE</scope>
    <source>
        <strain evidence="1">S24</strain>
    </source>
</reference>
<gene>
    <name evidence="1" type="primary">mutL</name>
    <name evidence="1" type="ORF">RME004</name>
</gene>
<sequence>MAILQERTTGITDGSIKKRFGSIPAWKMLSEYIWNGLDAGASNVNVTININELGGVESIEIHDNGEGIDFHNLDKNFDNWDDSSKKQVTLKGSQGRGRYSFHKYAATATWYTRRNNENARIVIDSSCIKTYKFQPLDEIEQIKDILNNGSGTSVFLSGITSEKSQKIPPIESIIDSLSNEFGWKLIVCSEINISVNGTLLTPPQHKLFQDTIEIDENQFSSNIIQWLNKPSGEKSYNYFRDLKDELQHRTLTGFNYKNDFFISGYIQSEWFNDFQATSSLNNDFFVDNEKTDGSKVLDKLLKELRKKTDEIYQKFLRERAAQLVDEFESKGYFPVYKWEQDADRLVRIEHTKKLVTSICVADPSAFNGLKAKQTKIIIALLDRLSTSSENDSLLEILENILDLDKEHLDEFASQISRSKLDHIISTIGHLQKCDLVIQKMKYLFKEHAKDVLETPDLQGIIEANTWLFGSQYTTIGAEEDDFSKTAKKLRDSDLEILDGDKISSSDLIEGATIEGAKGQVDLFLARKMITVDHSTHDEFIKCTIIEIKRPSVALNKKHLAQAERYAEVLDKHPAFNDERMRFDIVLVGTKISQNDTQINRRLKDLAGKGGAGLVSGADSRIRVYVKSWSTIFNDFEVTHRSLLQKLKIQRDELEYKSKTTLVDELQVPLTEEL</sequence>
<protein>
    <submittedName>
        <fullName evidence="1">MutL-like protein</fullName>
    </submittedName>
</protein>
<dbReference type="SUPFAM" id="SSF55874">
    <property type="entry name" value="ATPase domain of HSP90 chaperone/DNA topoisomerase II/histidine kinase"/>
    <property type="match status" value="1"/>
</dbReference>
<proteinExistence type="predicted"/>
<dbReference type="EMBL" id="KJ123688">
    <property type="protein sequence ID" value="AIA77230.1"/>
    <property type="molecule type" value="Genomic_DNA"/>
</dbReference>
<dbReference type="InterPro" id="IPR036890">
    <property type="entry name" value="HATPase_C_sf"/>
</dbReference>
<accession>A0A096XL98</accession>
<dbReference type="AlphaFoldDB" id="A0A096XL98"/>
<organism evidence="1">
    <name type="scientific">Vibrio cholerae</name>
    <dbReference type="NCBI Taxonomy" id="666"/>
    <lineage>
        <taxon>Bacteria</taxon>
        <taxon>Pseudomonadati</taxon>
        <taxon>Pseudomonadota</taxon>
        <taxon>Gammaproteobacteria</taxon>
        <taxon>Vibrionales</taxon>
        <taxon>Vibrionaceae</taxon>
        <taxon>Vibrio</taxon>
    </lineage>
</organism>
<evidence type="ECO:0000313" key="1">
    <source>
        <dbReference type="EMBL" id="AIA77230.1"/>
    </source>
</evidence>